<name>A0A5N6RBN2_9ROSI</name>
<protein>
    <recommendedName>
        <fullName evidence="6">F-box domain-containing protein</fullName>
    </recommendedName>
</protein>
<feature type="domain" description="F-box" evidence="2">
    <location>
        <begin position="5"/>
        <end position="43"/>
    </location>
</feature>
<dbReference type="EMBL" id="CM017325">
    <property type="protein sequence ID" value="KAE8057324.1"/>
    <property type="molecule type" value="Genomic_DNA"/>
</dbReference>
<feature type="region of interest" description="Disordered" evidence="1">
    <location>
        <begin position="445"/>
        <end position="467"/>
    </location>
</feature>
<feature type="compositionally biased region" description="Low complexity" evidence="1">
    <location>
        <begin position="495"/>
        <end position="507"/>
    </location>
</feature>
<dbReference type="InterPro" id="IPR001810">
    <property type="entry name" value="F-box_dom"/>
</dbReference>
<dbReference type="Proteomes" id="UP000327013">
    <property type="component" value="Chromosome 5"/>
</dbReference>
<keyword evidence="5" id="KW-1185">Reference proteome</keyword>
<dbReference type="InterPro" id="IPR050942">
    <property type="entry name" value="F-box_BR-signaling"/>
</dbReference>
<dbReference type="OrthoDB" id="600964at2759"/>
<evidence type="ECO:0000313" key="5">
    <source>
        <dbReference type="Proteomes" id="UP000327013"/>
    </source>
</evidence>
<reference evidence="4 5" key="1">
    <citation type="submission" date="2019-06" db="EMBL/GenBank/DDBJ databases">
        <title>A chromosomal-level reference genome of Carpinus fangiana (Coryloideae, Betulaceae).</title>
        <authorList>
            <person name="Yang X."/>
            <person name="Wang Z."/>
            <person name="Zhang L."/>
            <person name="Hao G."/>
            <person name="Liu J."/>
            <person name="Yang Y."/>
        </authorList>
    </citation>
    <scope>NUCLEOTIDE SEQUENCE [LARGE SCALE GENOMIC DNA]</scope>
    <source>
        <strain evidence="4">Cfa_2016G</strain>
        <tissue evidence="4">Leaf</tissue>
    </source>
</reference>
<evidence type="ECO:0000313" key="4">
    <source>
        <dbReference type="EMBL" id="KAE8057324.1"/>
    </source>
</evidence>
<proteinExistence type="predicted"/>
<organism evidence="4 5">
    <name type="scientific">Carpinus fangiana</name>
    <dbReference type="NCBI Taxonomy" id="176857"/>
    <lineage>
        <taxon>Eukaryota</taxon>
        <taxon>Viridiplantae</taxon>
        <taxon>Streptophyta</taxon>
        <taxon>Embryophyta</taxon>
        <taxon>Tracheophyta</taxon>
        <taxon>Spermatophyta</taxon>
        <taxon>Magnoliopsida</taxon>
        <taxon>eudicotyledons</taxon>
        <taxon>Gunneridae</taxon>
        <taxon>Pentapetalae</taxon>
        <taxon>rosids</taxon>
        <taxon>fabids</taxon>
        <taxon>Fagales</taxon>
        <taxon>Betulaceae</taxon>
        <taxon>Carpinus</taxon>
    </lineage>
</organism>
<accession>A0A5N6RBN2</accession>
<feature type="domain" description="KIB1-4 beta-propeller" evidence="3">
    <location>
        <begin position="463"/>
        <end position="723"/>
    </location>
</feature>
<feature type="region of interest" description="Disordered" evidence="1">
    <location>
        <begin position="492"/>
        <end position="519"/>
    </location>
</feature>
<evidence type="ECO:0000256" key="1">
    <source>
        <dbReference type="SAM" id="MobiDB-lite"/>
    </source>
</evidence>
<evidence type="ECO:0008006" key="6">
    <source>
        <dbReference type="Google" id="ProtNLM"/>
    </source>
</evidence>
<gene>
    <name evidence="4" type="ORF">FH972_014025</name>
</gene>
<feature type="domain" description="KIB1-4 beta-propeller" evidence="3">
    <location>
        <begin position="71"/>
        <end position="379"/>
    </location>
</feature>
<dbReference type="PANTHER" id="PTHR44259">
    <property type="entry name" value="OS07G0183000 PROTEIN-RELATED"/>
    <property type="match status" value="1"/>
</dbReference>
<dbReference type="Pfam" id="PF00646">
    <property type="entry name" value="F-box"/>
    <property type="match status" value="1"/>
</dbReference>
<dbReference type="PANTHER" id="PTHR44259:SF114">
    <property type="entry name" value="OS06G0707300 PROTEIN"/>
    <property type="match status" value="1"/>
</dbReference>
<evidence type="ECO:0000259" key="3">
    <source>
        <dbReference type="Pfam" id="PF03478"/>
    </source>
</evidence>
<dbReference type="InterPro" id="IPR005174">
    <property type="entry name" value="KIB1-4_b-propeller"/>
</dbReference>
<evidence type="ECO:0000259" key="2">
    <source>
        <dbReference type="Pfam" id="PF00646"/>
    </source>
</evidence>
<sequence length="724" mass="81754">MAADWTQLPGDVLQFISNKLPIYRDYVRFRAVCHKWRSSVSKAPRHLPPQPPWLLLPLPKSQSQTQTHRSFYDLSTRKIYHLELPEASRPDLRIDSSNGWLVIRDYSPAILLLNPLTQAQFQLPPLSSFPNVLSFDNSEVGKEYAIRDVSGEIYRLNLKEMRDSFIIKIVLSSGPINKDNFIAVAVLYKAGDLAYCKNGDQSWTFIDVGLSCCDVIYYKEQFYAVDGEGAIAMCDLNGASPSVSVVKPPKHDFWCILYLVDSGDDELLLVTRYLGAELEYFELNERPSLYFKTEEFDVFRMNWSGPEWESVVDLGDRVLFVGKNSSASLSVSDVRGYLQNEYLDPNSNFGELLENCIYFTDDYREVDYDGAFGSDAGIYKTEKERCLQKWPLLTGLIFQEIFFNSSPINYPFIAITSDSELCVTSGDPHFQRPCATSPLNPPGSCFPSLVPDPNPTAPSTTSPQVKTHHLELPEASHPDLRVDSSNGWLVILDNSPAHSSPQPSHQSPDPPPSAAPLSSFPNVVSFDNLEVDEEYAIRDVSGEIRQLSLRKMRDSFIKKIVLPSGPVNNNNFVAMAILSKTGGGNLAYSKSDDQSWTVRRSYCDLTYYNEQFYVVDEKEAIVVYDVNGRSPSVSVVELLTQDIFAILYLVNLGDEKLLLVARYLGLDFEYYDIDEPPKIYFRTDGFNIFIMNWSGPQWEKVESLGDWMLFVGKNSAVSLTAYDV</sequence>
<dbReference type="Pfam" id="PF03478">
    <property type="entry name" value="Beta-prop_KIB1-4"/>
    <property type="match status" value="2"/>
</dbReference>
<dbReference type="Gene3D" id="1.20.1280.50">
    <property type="match status" value="1"/>
</dbReference>
<dbReference type="SUPFAM" id="SSF69322">
    <property type="entry name" value="Tricorn protease domain 2"/>
    <property type="match status" value="1"/>
</dbReference>
<dbReference type="AlphaFoldDB" id="A0A5N6RBN2"/>